<dbReference type="PRINTS" id="PR00504">
    <property type="entry name" value="CHROMODOMAIN"/>
</dbReference>
<evidence type="ECO:0000256" key="3">
    <source>
        <dbReference type="ARBA" id="ARBA00023242"/>
    </source>
</evidence>
<feature type="compositionally biased region" description="Polar residues" evidence="4">
    <location>
        <begin position="134"/>
        <end position="146"/>
    </location>
</feature>
<dbReference type="SUPFAM" id="SSF54160">
    <property type="entry name" value="Chromo domain-like"/>
    <property type="match status" value="2"/>
</dbReference>
<dbReference type="InterPro" id="IPR016197">
    <property type="entry name" value="Chromo-like_dom_sf"/>
</dbReference>
<evidence type="ECO:0000313" key="6">
    <source>
        <dbReference type="EMBL" id="KAL1598087.1"/>
    </source>
</evidence>
<keyword evidence="7" id="KW-1185">Reference proteome</keyword>
<dbReference type="Pfam" id="PF01393">
    <property type="entry name" value="Chromo_shadow"/>
    <property type="match status" value="1"/>
</dbReference>
<dbReference type="SMART" id="SM00298">
    <property type="entry name" value="CHROMO"/>
    <property type="match status" value="1"/>
</dbReference>
<reference evidence="6 7" key="1">
    <citation type="submission" date="2024-02" db="EMBL/GenBank/DDBJ databases">
        <title>De novo assembly and annotation of 12 fungi associated with fruit tree decline syndrome in Ontario, Canada.</title>
        <authorList>
            <person name="Sulman M."/>
            <person name="Ellouze W."/>
            <person name="Ilyukhin E."/>
        </authorList>
    </citation>
    <scope>NUCLEOTIDE SEQUENCE [LARGE SCALE GENOMIC DNA]</scope>
    <source>
        <strain evidence="6 7">M97-236</strain>
    </source>
</reference>
<dbReference type="InterPro" id="IPR051219">
    <property type="entry name" value="Heterochromatin_chromo-domain"/>
</dbReference>
<evidence type="ECO:0000256" key="4">
    <source>
        <dbReference type="SAM" id="MobiDB-lite"/>
    </source>
</evidence>
<evidence type="ECO:0000256" key="1">
    <source>
        <dbReference type="ARBA" id="ARBA00004123"/>
    </source>
</evidence>
<comment type="subunit">
    <text evidence="2">Component of the NuA4 histone acetyltransferase complex.</text>
</comment>
<dbReference type="EMBL" id="JAKIXB020000024">
    <property type="protein sequence ID" value="KAL1598087.1"/>
    <property type="molecule type" value="Genomic_DNA"/>
</dbReference>
<dbReference type="SMART" id="SM00300">
    <property type="entry name" value="ChSh"/>
    <property type="match status" value="1"/>
</dbReference>
<dbReference type="InterPro" id="IPR008251">
    <property type="entry name" value="Chromo_shadow_dom"/>
</dbReference>
<feature type="compositionally biased region" description="Basic and acidic residues" evidence="4">
    <location>
        <begin position="112"/>
        <end position="125"/>
    </location>
</feature>
<dbReference type="Proteomes" id="UP001521222">
    <property type="component" value="Unassembled WGS sequence"/>
</dbReference>
<sequence>MPPALSDIESSDDEIHATKPTKQSKKAAQPVEPEEDENEEDEEEDDGGEEYAHSPPPQPLESYVVEKILGHRFNKGVLEFDVKWQGYENPSDRTWEPEENMETAADVLKEYFEDIGGRPEKPEKGTKRKGRASTVKSETGTPASSSKRTKKEAAEPVEKVWSPPPGSWEHDVSHIDTVEQSIDPKTGKEAKYAYIVWNNQKKTQHPLKHIYTKCPQKMLAYYESHLVFTTNDDRNGDAMD</sequence>
<feature type="region of interest" description="Disordered" evidence="4">
    <location>
        <begin position="1"/>
        <end position="63"/>
    </location>
</feature>
<dbReference type="CDD" id="cd00024">
    <property type="entry name" value="CD_CSD"/>
    <property type="match status" value="1"/>
</dbReference>
<evidence type="ECO:0000256" key="2">
    <source>
        <dbReference type="ARBA" id="ARBA00011353"/>
    </source>
</evidence>
<comment type="subcellular location">
    <subcellularLocation>
        <location evidence="1">Nucleus</location>
    </subcellularLocation>
</comment>
<dbReference type="PANTHER" id="PTHR22812">
    <property type="entry name" value="CHROMOBOX PROTEIN"/>
    <property type="match status" value="1"/>
</dbReference>
<evidence type="ECO:0000259" key="5">
    <source>
        <dbReference type="PROSITE" id="PS50013"/>
    </source>
</evidence>
<comment type="caution">
    <text evidence="6">The sequence shown here is derived from an EMBL/GenBank/DDBJ whole genome shotgun (WGS) entry which is preliminary data.</text>
</comment>
<feature type="domain" description="Chromo" evidence="5">
    <location>
        <begin position="63"/>
        <end position="123"/>
    </location>
</feature>
<feature type="region of interest" description="Disordered" evidence="4">
    <location>
        <begin position="112"/>
        <end position="171"/>
    </location>
</feature>
<dbReference type="InterPro" id="IPR017984">
    <property type="entry name" value="Chromo_dom_subgr"/>
</dbReference>
<dbReference type="InterPro" id="IPR023779">
    <property type="entry name" value="Chromodomain_CS"/>
</dbReference>
<dbReference type="Gene3D" id="2.40.50.40">
    <property type="match status" value="2"/>
</dbReference>
<gene>
    <name evidence="6" type="ORF">SLS59_007097</name>
</gene>
<evidence type="ECO:0000313" key="7">
    <source>
        <dbReference type="Proteomes" id="UP001521222"/>
    </source>
</evidence>
<feature type="compositionally biased region" description="Acidic residues" evidence="4">
    <location>
        <begin position="32"/>
        <end position="49"/>
    </location>
</feature>
<dbReference type="InterPro" id="IPR023780">
    <property type="entry name" value="Chromo_domain"/>
</dbReference>
<dbReference type="PROSITE" id="PS50013">
    <property type="entry name" value="CHROMO_2"/>
    <property type="match status" value="1"/>
</dbReference>
<accession>A0ABR3R132</accession>
<organism evidence="6 7">
    <name type="scientific">Nothophoma quercina</name>
    <dbReference type="NCBI Taxonomy" id="749835"/>
    <lineage>
        <taxon>Eukaryota</taxon>
        <taxon>Fungi</taxon>
        <taxon>Dikarya</taxon>
        <taxon>Ascomycota</taxon>
        <taxon>Pezizomycotina</taxon>
        <taxon>Dothideomycetes</taxon>
        <taxon>Pleosporomycetidae</taxon>
        <taxon>Pleosporales</taxon>
        <taxon>Pleosporineae</taxon>
        <taxon>Didymellaceae</taxon>
        <taxon>Nothophoma</taxon>
    </lineage>
</organism>
<keyword evidence="3" id="KW-0539">Nucleus</keyword>
<dbReference type="PROSITE" id="PS00598">
    <property type="entry name" value="CHROMO_1"/>
    <property type="match status" value="1"/>
</dbReference>
<name>A0ABR3R132_9PLEO</name>
<dbReference type="Pfam" id="PF00385">
    <property type="entry name" value="Chromo"/>
    <property type="match status" value="1"/>
</dbReference>
<protein>
    <recommendedName>
        <fullName evidence="5">Chromo domain-containing protein</fullName>
    </recommendedName>
</protein>
<dbReference type="InterPro" id="IPR000953">
    <property type="entry name" value="Chromo/chromo_shadow_dom"/>
</dbReference>
<proteinExistence type="predicted"/>